<evidence type="ECO:0000256" key="1">
    <source>
        <dbReference type="SAM" id="Phobius"/>
    </source>
</evidence>
<feature type="transmembrane region" description="Helical" evidence="1">
    <location>
        <begin position="238"/>
        <end position="262"/>
    </location>
</feature>
<feature type="transmembrane region" description="Helical" evidence="1">
    <location>
        <begin position="12"/>
        <end position="37"/>
    </location>
</feature>
<keyword evidence="3" id="KW-1185">Reference proteome</keyword>
<sequence length="339" mass="37199">MSLSAKPFVPVFFSASIQLFLFGCNTVLFAIAMRLLWKRRRLHPSIFHILSTIVLFVFATVVAVTLTLETSAMIGGWASVDLGACSLVLFVASDLVDMTGLIILVYRCYCVCHYSLKCVVLPSLLILIASVSYYSNMGEYIKGAFGANVVQVHAISHSANITSNIALVCSLIAHLILTLTISIRIWWFTRNARLMTTLPARSGRYYSYNIAVVLESGLIMPIFHTIFTGFMLDGSEKWTVVLSIMGGMLPQIATLAPLLIVVRIGLGQAIEENTSHLSRSRMTGISNSHQTNPGSEYPYVPTFRATTTHNEQPVGEVITIGYTGPSSDHDLHDKFEAGP</sequence>
<evidence type="ECO:0000313" key="2">
    <source>
        <dbReference type="EMBL" id="KAL0565788.1"/>
    </source>
</evidence>
<feature type="transmembrane region" description="Helical" evidence="1">
    <location>
        <begin position="80"/>
        <end position="106"/>
    </location>
</feature>
<evidence type="ECO:0008006" key="4">
    <source>
        <dbReference type="Google" id="ProtNLM"/>
    </source>
</evidence>
<accession>A0ABR3ES90</accession>
<keyword evidence="1" id="KW-0812">Transmembrane</keyword>
<protein>
    <recommendedName>
        <fullName evidence="4">Integral membrane protein</fullName>
    </recommendedName>
</protein>
<reference evidence="2 3" key="1">
    <citation type="submission" date="2024-02" db="EMBL/GenBank/DDBJ databases">
        <title>A draft genome for the cacao thread blight pathogen Marasmius crinis-equi.</title>
        <authorList>
            <person name="Cohen S.P."/>
            <person name="Baruah I.K."/>
            <person name="Amoako-Attah I."/>
            <person name="Bukari Y."/>
            <person name="Meinhardt L.W."/>
            <person name="Bailey B.A."/>
        </authorList>
    </citation>
    <scope>NUCLEOTIDE SEQUENCE [LARGE SCALE GENOMIC DNA]</scope>
    <source>
        <strain evidence="2 3">GH-76</strain>
    </source>
</reference>
<evidence type="ECO:0000313" key="3">
    <source>
        <dbReference type="Proteomes" id="UP001465976"/>
    </source>
</evidence>
<organism evidence="2 3">
    <name type="scientific">Marasmius crinis-equi</name>
    <dbReference type="NCBI Taxonomy" id="585013"/>
    <lineage>
        <taxon>Eukaryota</taxon>
        <taxon>Fungi</taxon>
        <taxon>Dikarya</taxon>
        <taxon>Basidiomycota</taxon>
        <taxon>Agaricomycotina</taxon>
        <taxon>Agaricomycetes</taxon>
        <taxon>Agaricomycetidae</taxon>
        <taxon>Agaricales</taxon>
        <taxon>Marasmiineae</taxon>
        <taxon>Marasmiaceae</taxon>
        <taxon>Marasmius</taxon>
    </lineage>
</organism>
<keyword evidence="1" id="KW-0472">Membrane</keyword>
<dbReference type="Proteomes" id="UP001465976">
    <property type="component" value="Unassembled WGS sequence"/>
</dbReference>
<name>A0ABR3ES90_9AGAR</name>
<feature type="transmembrane region" description="Helical" evidence="1">
    <location>
        <begin position="49"/>
        <end position="68"/>
    </location>
</feature>
<feature type="transmembrane region" description="Helical" evidence="1">
    <location>
        <begin position="165"/>
        <end position="187"/>
    </location>
</feature>
<feature type="transmembrane region" description="Helical" evidence="1">
    <location>
        <begin position="118"/>
        <end position="135"/>
    </location>
</feature>
<feature type="transmembrane region" description="Helical" evidence="1">
    <location>
        <begin position="208"/>
        <end position="232"/>
    </location>
</feature>
<dbReference type="PROSITE" id="PS51257">
    <property type="entry name" value="PROKAR_LIPOPROTEIN"/>
    <property type="match status" value="1"/>
</dbReference>
<dbReference type="EMBL" id="JBAHYK010002121">
    <property type="protein sequence ID" value="KAL0565788.1"/>
    <property type="molecule type" value="Genomic_DNA"/>
</dbReference>
<proteinExistence type="predicted"/>
<comment type="caution">
    <text evidence="2">The sequence shown here is derived from an EMBL/GenBank/DDBJ whole genome shotgun (WGS) entry which is preliminary data.</text>
</comment>
<gene>
    <name evidence="2" type="ORF">V5O48_016230</name>
</gene>
<keyword evidence="1" id="KW-1133">Transmembrane helix</keyword>